<keyword evidence="2" id="KW-0472">Membrane</keyword>
<feature type="transmembrane region" description="Helical" evidence="2">
    <location>
        <begin position="80"/>
        <end position="104"/>
    </location>
</feature>
<protein>
    <submittedName>
        <fullName evidence="3">Uncharacterized protein</fullName>
    </submittedName>
</protein>
<evidence type="ECO:0000256" key="1">
    <source>
        <dbReference type="SAM" id="MobiDB-lite"/>
    </source>
</evidence>
<evidence type="ECO:0000313" key="4">
    <source>
        <dbReference type="Proteomes" id="UP000321353"/>
    </source>
</evidence>
<keyword evidence="4" id="KW-1185">Reference proteome</keyword>
<accession>A0A5B9MBP5</accession>
<proteinExistence type="predicted"/>
<keyword evidence="2" id="KW-1133">Transmembrane helix</keyword>
<organism evidence="3 4">
    <name type="scientific">Stieleria maiorica</name>
    <dbReference type="NCBI Taxonomy" id="2795974"/>
    <lineage>
        <taxon>Bacteria</taxon>
        <taxon>Pseudomonadati</taxon>
        <taxon>Planctomycetota</taxon>
        <taxon>Planctomycetia</taxon>
        <taxon>Pirellulales</taxon>
        <taxon>Pirellulaceae</taxon>
        <taxon>Stieleria</taxon>
    </lineage>
</organism>
<dbReference type="AlphaFoldDB" id="A0A5B9MBP5"/>
<keyword evidence="2" id="KW-0812">Transmembrane</keyword>
<feature type="region of interest" description="Disordered" evidence="1">
    <location>
        <begin position="1"/>
        <end position="30"/>
    </location>
</feature>
<dbReference type="KEGG" id="smam:Mal15_20150"/>
<dbReference type="Proteomes" id="UP000321353">
    <property type="component" value="Chromosome"/>
</dbReference>
<evidence type="ECO:0000313" key="3">
    <source>
        <dbReference type="EMBL" id="QEF97969.1"/>
    </source>
</evidence>
<sequence>MNGDSNPYQPVENVDGAAGQTPDQTKQSGADKVPFSAHLLCGWPFLMVAFGGAIGGGLGGGAYGINMAIYKSNLPIAAKVALNVLTGIAAFAIWFAIVLAIHAAKS</sequence>
<dbReference type="EMBL" id="CP036264">
    <property type="protein sequence ID" value="QEF97969.1"/>
    <property type="molecule type" value="Genomic_DNA"/>
</dbReference>
<evidence type="ECO:0000256" key="2">
    <source>
        <dbReference type="SAM" id="Phobius"/>
    </source>
</evidence>
<feature type="transmembrane region" description="Helical" evidence="2">
    <location>
        <begin position="43"/>
        <end position="68"/>
    </location>
</feature>
<name>A0A5B9MBP5_9BACT</name>
<gene>
    <name evidence="3" type="ORF">Mal15_20150</name>
</gene>
<reference evidence="3 4" key="1">
    <citation type="submission" date="2019-02" db="EMBL/GenBank/DDBJ databases">
        <title>Planctomycetal bacteria perform biofilm scaping via a novel small molecule.</title>
        <authorList>
            <person name="Jeske O."/>
            <person name="Boedeker C."/>
            <person name="Wiegand S."/>
            <person name="Breitling P."/>
            <person name="Kallscheuer N."/>
            <person name="Jogler M."/>
            <person name="Rohde M."/>
            <person name="Petersen J."/>
            <person name="Medema M.H."/>
            <person name="Surup F."/>
            <person name="Jogler C."/>
        </authorList>
    </citation>
    <scope>NUCLEOTIDE SEQUENCE [LARGE SCALE GENOMIC DNA]</scope>
    <source>
        <strain evidence="3 4">Mal15</strain>
    </source>
</reference>